<dbReference type="AlphaFoldDB" id="A0AAI9I0H2"/>
<gene>
    <name evidence="1" type="ORF">JRA39_001633</name>
</gene>
<comment type="caution">
    <text evidence="1">The sequence shown here is derived from an EMBL/GenBank/DDBJ whole genome shotgun (WGS) entry which is preliminary data.</text>
</comment>
<protein>
    <submittedName>
        <fullName evidence="1">DUF1456 family protein</fullName>
    </submittedName>
</protein>
<proteinExistence type="predicted"/>
<dbReference type="EMBL" id="AAZDVE040000009">
    <property type="protein sequence ID" value="EMP9432596.1"/>
    <property type="molecule type" value="Genomic_DNA"/>
</dbReference>
<organism evidence="1">
    <name type="scientific">Providencia stuartii</name>
    <dbReference type="NCBI Taxonomy" id="588"/>
    <lineage>
        <taxon>Bacteria</taxon>
        <taxon>Pseudomonadati</taxon>
        <taxon>Pseudomonadota</taxon>
        <taxon>Gammaproteobacteria</taxon>
        <taxon>Enterobacterales</taxon>
        <taxon>Morganellaceae</taxon>
        <taxon>Providencia</taxon>
    </lineage>
</organism>
<dbReference type="Pfam" id="PF07308">
    <property type="entry name" value="DUF1456"/>
    <property type="match status" value="2"/>
</dbReference>
<sequence length="156" mass="18411">MLNNYVLRSIRYMLDLSNNQMVEIVKLANLTVSKTEMIHWLKKEDDPEYVECNDKALAHFLNGLIYFRRGKNENFPAPKIETRLTNNLILKKLRIAFELKDTDMIEIYQKADFRVSKPELNALFRNPDHKNYRECGDQLLRYFLKGLTVKLRGASV</sequence>
<dbReference type="PANTHER" id="PTHR37805">
    <property type="entry name" value="CYTOPLASMIC PROTEIN-RELATED"/>
    <property type="match status" value="1"/>
</dbReference>
<dbReference type="InterPro" id="IPR009921">
    <property type="entry name" value="YehS-like"/>
</dbReference>
<accession>A0AAI9I0H2</accession>
<dbReference type="RefSeq" id="WP_154623021.1">
    <property type="nucleotide sequence ID" value="NZ_CP119540.1"/>
</dbReference>
<dbReference type="PANTHER" id="PTHR37805:SF1">
    <property type="entry name" value="CYTOPLASMIC PROTEIN"/>
    <property type="match status" value="1"/>
</dbReference>
<evidence type="ECO:0000313" key="1">
    <source>
        <dbReference type="EMBL" id="EMP9432596.1"/>
    </source>
</evidence>
<name>A0AAI9I0H2_PROST</name>
<reference evidence="1" key="1">
    <citation type="submission" date="2024-02" db="EMBL/GenBank/DDBJ databases">
        <authorList>
            <consortium name="Clinical and Environmental Microbiology Branch: Whole genome sequencing antimicrobial resistance pathogens in the healthcare setting"/>
        </authorList>
    </citation>
    <scope>NUCLEOTIDE SEQUENCE</scope>
    <source>
        <strain evidence="1">2020GO-00142</strain>
    </source>
</reference>